<keyword evidence="5" id="KW-1185">Reference proteome</keyword>
<feature type="compositionally biased region" description="Acidic residues" evidence="1">
    <location>
        <begin position="564"/>
        <end position="582"/>
    </location>
</feature>
<keyword evidence="2" id="KW-0472">Membrane</keyword>
<organism evidence="4 5">
    <name type="scientific">Virgibacillus salarius</name>
    <dbReference type="NCBI Taxonomy" id="447199"/>
    <lineage>
        <taxon>Bacteria</taxon>
        <taxon>Bacillati</taxon>
        <taxon>Bacillota</taxon>
        <taxon>Bacilli</taxon>
        <taxon>Bacillales</taxon>
        <taxon>Bacillaceae</taxon>
        <taxon>Virgibacillus</taxon>
    </lineage>
</organism>
<feature type="region of interest" description="Disordered" evidence="1">
    <location>
        <begin position="557"/>
        <end position="597"/>
    </location>
</feature>
<comment type="caution">
    <text evidence="4">The sequence shown here is derived from an EMBL/GenBank/DDBJ whole genome shotgun (WGS) entry which is preliminary data.</text>
</comment>
<dbReference type="Pfam" id="PF01841">
    <property type="entry name" value="Transglut_core"/>
    <property type="match status" value="1"/>
</dbReference>
<dbReference type="EMBL" id="JAGSOT010000056">
    <property type="protein sequence ID" value="MBR7797479.1"/>
    <property type="molecule type" value="Genomic_DNA"/>
</dbReference>
<evidence type="ECO:0000313" key="4">
    <source>
        <dbReference type="EMBL" id="MBR7797479.1"/>
    </source>
</evidence>
<reference evidence="4" key="1">
    <citation type="submission" date="2021-04" db="EMBL/GenBank/DDBJ databases">
        <title>Isolation and polyphasic classification of algal microorganism.</title>
        <authorList>
            <person name="Wang S."/>
        </authorList>
    </citation>
    <scope>NUCLEOTIDE SEQUENCE</scope>
    <source>
        <strain evidence="4">720a</strain>
    </source>
</reference>
<dbReference type="Proteomes" id="UP000675284">
    <property type="component" value="Unassembled WGS sequence"/>
</dbReference>
<dbReference type="Pfam" id="PF11992">
    <property type="entry name" value="TgpA_N"/>
    <property type="match status" value="1"/>
</dbReference>
<feature type="transmembrane region" description="Helical" evidence="2">
    <location>
        <begin position="70"/>
        <end position="90"/>
    </location>
</feature>
<name>A0A941IA46_9BACI</name>
<keyword evidence="2" id="KW-1133">Transmembrane helix</keyword>
<gene>
    <name evidence="4" type="ORF">KCX74_15725</name>
</gene>
<evidence type="ECO:0000259" key="3">
    <source>
        <dbReference type="SMART" id="SM00460"/>
    </source>
</evidence>
<feature type="transmembrane region" description="Helical" evidence="2">
    <location>
        <begin position="40"/>
        <end position="58"/>
    </location>
</feature>
<feature type="transmembrane region" description="Helical" evidence="2">
    <location>
        <begin position="607"/>
        <end position="625"/>
    </location>
</feature>
<dbReference type="InterPro" id="IPR002931">
    <property type="entry name" value="Transglutaminase-like"/>
</dbReference>
<feature type="transmembrane region" description="Helical" evidence="2">
    <location>
        <begin position="115"/>
        <end position="135"/>
    </location>
</feature>
<dbReference type="PANTHER" id="PTHR42736:SF1">
    <property type="entry name" value="PROTEIN-GLUTAMINE GAMMA-GLUTAMYLTRANSFERASE"/>
    <property type="match status" value="1"/>
</dbReference>
<feature type="transmembrane region" description="Helical" evidence="2">
    <location>
        <begin position="142"/>
        <end position="161"/>
    </location>
</feature>
<evidence type="ECO:0000256" key="2">
    <source>
        <dbReference type="SAM" id="Phobius"/>
    </source>
</evidence>
<feature type="domain" description="Transglutaminase-like" evidence="3">
    <location>
        <begin position="471"/>
        <end position="545"/>
    </location>
</feature>
<protein>
    <recommendedName>
        <fullName evidence="3">Transglutaminase-like domain-containing protein</fullName>
    </recommendedName>
</protein>
<dbReference type="Gene3D" id="3.10.620.30">
    <property type="match status" value="1"/>
</dbReference>
<dbReference type="InterPro" id="IPR021878">
    <property type="entry name" value="TgpA_N"/>
</dbReference>
<feature type="transmembrane region" description="Helical" evidence="2">
    <location>
        <begin position="204"/>
        <end position="222"/>
    </location>
</feature>
<dbReference type="InterPro" id="IPR052901">
    <property type="entry name" value="Bact_TGase-like"/>
</dbReference>
<evidence type="ECO:0000313" key="5">
    <source>
        <dbReference type="Proteomes" id="UP000675284"/>
    </source>
</evidence>
<feature type="transmembrane region" description="Helical" evidence="2">
    <location>
        <begin position="167"/>
        <end position="184"/>
    </location>
</feature>
<sequence>MMNQEQRNSIFYTSILYICGFMLFLEWLYPLQEITDTNKIMIFILYGIFCFSLSLFQIKWWISFILKGTALFIIIDSLFLDPTFLSPMWFEQLFLDISYNVQALFAQTWYDLTPLFRSVLFLLLIWLMSYLLHYWFVVMKRILLFVLLTFIYLTILDTFTAYNGGFAIFRTFIVAFIALGIANFMKELDRESIPFTWVKKSPVWILPLILTVLFSSVVGFAAPKFDPQWPDPVPFITSTAENAGSSGNNSLIQKVGYGEDDSRLGGSFVQDYTPVFQATAEQNHYWRIETKDVYTGKGWEFSGSPHYIPFEKIPPMYDDSVDSQKLQATVKFLGNHSFDKLLQPYGFKELDPKIAEAFVDARSEAIQLRNDDYELMDNMETYTINYDYPTFDITALREASGQADPYDSYLQLPDSLPERVGELAQEITADKENRYDKAKAIEQYFSSNGFTYQTTEVPVPEKHQDYVDQFLFESQAGYCDNFSTSMVVLLRTLDIPARWAKGFTGGELIDKQSGNNLYEVTNANAHSWVEVYFPEIGWVPFEPTQGFSNLADFQTSIDNTGMQTDDEQEQQQQEEQELPEQEEQAKEQPEVEPAGASPEEIKVSMRWEYIIIPILLIVIMVYIGYRTRYHWQTWFLKRKVSSNWNARNYQIAYHYLLKLLAHNGNGKLPDETLREYAMKIDRKYETNEMRKLTYHYEELLYREQNEQAPKQELAQLWKNLIKRILA</sequence>
<dbReference type="PANTHER" id="PTHR42736">
    <property type="entry name" value="PROTEIN-GLUTAMINE GAMMA-GLUTAMYLTRANSFERASE"/>
    <property type="match status" value="1"/>
</dbReference>
<evidence type="ECO:0000256" key="1">
    <source>
        <dbReference type="SAM" id="MobiDB-lite"/>
    </source>
</evidence>
<dbReference type="AlphaFoldDB" id="A0A941IA46"/>
<feature type="transmembrane region" description="Helical" evidence="2">
    <location>
        <begin position="9"/>
        <end position="28"/>
    </location>
</feature>
<dbReference type="SUPFAM" id="SSF54001">
    <property type="entry name" value="Cysteine proteinases"/>
    <property type="match status" value="1"/>
</dbReference>
<accession>A0A941IA46</accession>
<keyword evidence="2" id="KW-0812">Transmembrane</keyword>
<dbReference type="InterPro" id="IPR038765">
    <property type="entry name" value="Papain-like_cys_pep_sf"/>
</dbReference>
<dbReference type="RefSeq" id="WP_166530748.1">
    <property type="nucleotide sequence ID" value="NZ_JAGSOT010000056.1"/>
</dbReference>
<dbReference type="SMART" id="SM00460">
    <property type="entry name" value="TGc"/>
    <property type="match status" value="1"/>
</dbReference>
<proteinExistence type="predicted"/>